<keyword evidence="2" id="KW-1185">Reference proteome</keyword>
<proteinExistence type="predicted"/>
<accession>A0A0E0QMX8</accession>
<reference evidence="1" key="2">
    <citation type="submission" date="2015-06" db="UniProtKB">
        <authorList>
            <consortium name="EnsemblPlants"/>
        </authorList>
    </citation>
    <scope>IDENTIFICATION</scope>
</reference>
<dbReference type="Gramene" id="ORUFI09G00950.1">
    <property type="protein sequence ID" value="ORUFI09G00950.1"/>
    <property type="gene ID" value="ORUFI09G00950"/>
</dbReference>
<reference evidence="2" key="1">
    <citation type="submission" date="2013-06" db="EMBL/GenBank/DDBJ databases">
        <authorList>
            <person name="Zhao Q."/>
        </authorList>
    </citation>
    <scope>NUCLEOTIDE SEQUENCE</scope>
    <source>
        <strain evidence="2">cv. W1943</strain>
    </source>
</reference>
<dbReference type="Proteomes" id="UP000008022">
    <property type="component" value="Unassembled WGS sequence"/>
</dbReference>
<evidence type="ECO:0000313" key="2">
    <source>
        <dbReference type="Proteomes" id="UP000008022"/>
    </source>
</evidence>
<dbReference type="AlphaFoldDB" id="A0A0E0QMX8"/>
<dbReference type="HOGENOM" id="CLU_2610051_0_0_1"/>
<dbReference type="EnsemblPlants" id="ORUFI09G00950.1">
    <property type="protein sequence ID" value="ORUFI09G00950.1"/>
    <property type="gene ID" value="ORUFI09G00950"/>
</dbReference>
<dbReference type="OMA" id="WRGIHVQ"/>
<name>A0A0E0QMX8_ORYRU</name>
<sequence>MMIEGAQGYAAMAVTGGAAGWRGIHVQELGRRSTISSRANLACRLPLVFIQKTKEEDGREHRRDQKAMDAHGGWCDRESDKALDDLDTTIASNWLYY</sequence>
<protein>
    <submittedName>
        <fullName evidence="1">Uncharacterized protein</fullName>
    </submittedName>
</protein>
<evidence type="ECO:0000313" key="1">
    <source>
        <dbReference type="EnsemblPlants" id="ORUFI09G00950.1"/>
    </source>
</evidence>
<organism evidence="1 2">
    <name type="scientific">Oryza rufipogon</name>
    <name type="common">Brownbeard rice</name>
    <name type="synonym">Asian wild rice</name>
    <dbReference type="NCBI Taxonomy" id="4529"/>
    <lineage>
        <taxon>Eukaryota</taxon>
        <taxon>Viridiplantae</taxon>
        <taxon>Streptophyta</taxon>
        <taxon>Embryophyta</taxon>
        <taxon>Tracheophyta</taxon>
        <taxon>Spermatophyta</taxon>
        <taxon>Magnoliopsida</taxon>
        <taxon>Liliopsida</taxon>
        <taxon>Poales</taxon>
        <taxon>Poaceae</taxon>
        <taxon>BOP clade</taxon>
        <taxon>Oryzoideae</taxon>
        <taxon>Oryzeae</taxon>
        <taxon>Oryzinae</taxon>
        <taxon>Oryza</taxon>
    </lineage>
</organism>